<keyword evidence="8 12" id="KW-0238">DNA-binding</keyword>
<keyword evidence="6 12" id="KW-0408">Iron</keyword>
<evidence type="ECO:0000256" key="4">
    <source>
        <dbReference type="ARBA" id="ARBA00022763"/>
    </source>
</evidence>
<evidence type="ECO:0000256" key="7">
    <source>
        <dbReference type="ARBA" id="ARBA00023014"/>
    </source>
</evidence>
<evidence type="ECO:0000256" key="11">
    <source>
        <dbReference type="ARBA" id="ARBA00023295"/>
    </source>
</evidence>
<dbReference type="InterPro" id="IPR023170">
    <property type="entry name" value="HhH_base_excis_C"/>
</dbReference>
<keyword evidence="7 12" id="KW-0411">Iron-sulfur</keyword>
<dbReference type="PROSITE" id="PS01155">
    <property type="entry name" value="ENDONUCLEASE_III_2"/>
    <property type="match status" value="1"/>
</dbReference>
<comment type="function">
    <text evidence="12">DNA repair enzyme that has both DNA N-glycosylase activity and AP-lyase activity. The DNA N-glycosylase activity releases various damaged pyrimidines from DNA by cleaving the N-glycosidic bond, leaving an AP (apurinic/apyrimidinic) site. The AP-lyase activity cleaves the phosphodiester bond 3' to the AP site by a beta-elimination, leaving a 3'-terminal unsaturated sugar and a product with a terminal 5'-phosphate.</text>
</comment>
<comment type="similarity">
    <text evidence="1 12">Belongs to the Nth/MutY family.</text>
</comment>
<dbReference type="InterPro" id="IPR011257">
    <property type="entry name" value="DNA_glycosylase"/>
</dbReference>
<dbReference type="EMBL" id="VENP01000019">
    <property type="protein sequence ID" value="TNU74934.1"/>
    <property type="molecule type" value="Genomic_DNA"/>
</dbReference>
<organism evidence="14 15">
    <name type="scientific">Miniimonas arenae</name>
    <dbReference type="NCBI Taxonomy" id="676201"/>
    <lineage>
        <taxon>Bacteria</taxon>
        <taxon>Bacillati</taxon>
        <taxon>Actinomycetota</taxon>
        <taxon>Actinomycetes</taxon>
        <taxon>Micrococcales</taxon>
        <taxon>Beutenbergiaceae</taxon>
        <taxon>Miniimonas</taxon>
    </lineage>
</organism>
<feature type="binding site" evidence="12">
    <location>
        <position position="192"/>
    </location>
    <ligand>
        <name>[4Fe-4S] cluster</name>
        <dbReference type="ChEBI" id="CHEBI:49883"/>
    </ligand>
</feature>
<feature type="domain" description="HhH-GPD" evidence="13">
    <location>
        <begin position="36"/>
        <end position="183"/>
    </location>
</feature>
<accession>A0A5C5BED5</accession>
<dbReference type="GO" id="GO:0019104">
    <property type="term" value="F:DNA N-glycosylase activity"/>
    <property type="evidence" value="ECO:0007669"/>
    <property type="project" value="UniProtKB-UniRule"/>
</dbReference>
<dbReference type="InterPro" id="IPR005759">
    <property type="entry name" value="Nth"/>
</dbReference>
<comment type="cofactor">
    <cofactor evidence="12">
        <name>[4Fe-4S] cluster</name>
        <dbReference type="ChEBI" id="CHEBI:49883"/>
    </cofactor>
    <text evidence="12">Binds 1 [4Fe-4S] cluster.</text>
</comment>
<evidence type="ECO:0000256" key="12">
    <source>
        <dbReference type="HAMAP-Rule" id="MF_00942"/>
    </source>
</evidence>
<dbReference type="GO" id="GO:0046872">
    <property type="term" value="F:metal ion binding"/>
    <property type="evidence" value="ECO:0007669"/>
    <property type="project" value="UniProtKB-KW"/>
</dbReference>
<evidence type="ECO:0000256" key="2">
    <source>
        <dbReference type="ARBA" id="ARBA00022485"/>
    </source>
</evidence>
<feature type="binding site" evidence="12">
    <location>
        <position position="195"/>
    </location>
    <ligand>
        <name>[4Fe-4S] cluster</name>
        <dbReference type="ChEBI" id="CHEBI:49883"/>
    </ligand>
</feature>
<dbReference type="EC" id="4.2.99.18" evidence="12"/>
<dbReference type="InterPro" id="IPR003651">
    <property type="entry name" value="Endonuclease3_FeS-loop_motif"/>
</dbReference>
<evidence type="ECO:0000313" key="14">
    <source>
        <dbReference type="EMBL" id="TNU74934.1"/>
    </source>
</evidence>
<dbReference type="Pfam" id="PF00633">
    <property type="entry name" value="HHH"/>
    <property type="match status" value="1"/>
</dbReference>
<dbReference type="InterPro" id="IPR003265">
    <property type="entry name" value="HhH-GPD_domain"/>
</dbReference>
<feature type="binding site" evidence="12">
    <location>
        <position position="185"/>
    </location>
    <ligand>
        <name>[4Fe-4S] cluster</name>
        <dbReference type="ChEBI" id="CHEBI:49883"/>
    </ligand>
</feature>
<dbReference type="SMART" id="SM00478">
    <property type="entry name" value="ENDO3c"/>
    <property type="match status" value="1"/>
</dbReference>
<dbReference type="SMART" id="SM00525">
    <property type="entry name" value="FES"/>
    <property type="match status" value="1"/>
</dbReference>
<dbReference type="InterPro" id="IPR004036">
    <property type="entry name" value="Endonuclease-III-like_CS2"/>
</dbReference>
<dbReference type="OrthoDB" id="9800977at2"/>
<dbReference type="SUPFAM" id="SSF48150">
    <property type="entry name" value="DNA-glycosylase"/>
    <property type="match status" value="1"/>
</dbReference>
<protein>
    <recommendedName>
        <fullName evidence="12">Endonuclease III</fullName>
        <ecNumber evidence="12">4.2.99.18</ecNumber>
    </recommendedName>
    <alternativeName>
        <fullName evidence="12">DNA-(apurinic or apyrimidinic site) lyase</fullName>
    </alternativeName>
</protein>
<evidence type="ECO:0000256" key="10">
    <source>
        <dbReference type="ARBA" id="ARBA00023239"/>
    </source>
</evidence>
<dbReference type="RefSeq" id="WP_139986600.1">
    <property type="nucleotide sequence ID" value="NZ_VENP01000019.1"/>
</dbReference>
<evidence type="ECO:0000259" key="13">
    <source>
        <dbReference type="SMART" id="SM00478"/>
    </source>
</evidence>
<evidence type="ECO:0000256" key="8">
    <source>
        <dbReference type="ARBA" id="ARBA00023125"/>
    </source>
</evidence>
<dbReference type="GO" id="GO:0003677">
    <property type="term" value="F:DNA binding"/>
    <property type="evidence" value="ECO:0007669"/>
    <property type="project" value="UniProtKB-UniRule"/>
</dbReference>
<evidence type="ECO:0000313" key="15">
    <source>
        <dbReference type="Proteomes" id="UP000313849"/>
    </source>
</evidence>
<dbReference type="GO" id="GO:0051539">
    <property type="term" value="F:4 iron, 4 sulfur cluster binding"/>
    <property type="evidence" value="ECO:0007669"/>
    <property type="project" value="UniProtKB-UniRule"/>
</dbReference>
<dbReference type="InterPro" id="IPR004035">
    <property type="entry name" value="Endouclease-III_FeS-bd_BS"/>
</dbReference>
<keyword evidence="14" id="KW-0255">Endonuclease</keyword>
<keyword evidence="14" id="KW-0540">Nuclease</keyword>
<dbReference type="GO" id="GO:0140078">
    <property type="term" value="F:class I DNA-(apurinic or apyrimidinic site) endonuclease activity"/>
    <property type="evidence" value="ECO:0007669"/>
    <property type="project" value="UniProtKB-EC"/>
</dbReference>
<gene>
    <name evidence="12 14" type="primary">nth</name>
    <name evidence="14" type="ORF">FH969_06770</name>
</gene>
<comment type="caution">
    <text evidence="14">The sequence shown here is derived from an EMBL/GenBank/DDBJ whole genome shotgun (WGS) entry which is preliminary data.</text>
</comment>
<evidence type="ECO:0000256" key="1">
    <source>
        <dbReference type="ARBA" id="ARBA00008343"/>
    </source>
</evidence>
<dbReference type="PANTHER" id="PTHR10359:SF18">
    <property type="entry name" value="ENDONUCLEASE III"/>
    <property type="match status" value="1"/>
</dbReference>
<dbReference type="Proteomes" id="UP000313849">
    <property type="component" value="Unassembled WGS sequence"/>
</dbReference>
<dbReference type="InterPro" id="IPR000445">
    <property type="entry name" value="HhH_motif"/>
</dbReference>
<evidence type="ECO:0000256" key="6">
    <source>
        <dbReference type="ARBA" id="ARBA00023004"/>
    </source>
</evidence>
<keyword evidence="4 12" id="KW-0227">DNA damage</keyword>
<name>A0A5C5BED5_9MICO</name>
<dbReference type="PROSITE" id="PS00764">
    <property type="entry name" value="ENDONUCLEASE_III_1"/>
    <property type="match status" value="1"/>
</dbReference>
<dbReference type="PANTHER" id="PTHR10359">
    <property type="entry name" value="A/G-SPECIFIC ADENINE GLYCOSYLASE/ENDONUCLEASE III"/>
    <property type="match status" value="1"/>
</dbReference>
<evidence type="ECO:0000256" key="3">
    <source>
        <dbReference type="ARBA" id="ARBA00022723"/>
    </source>
</evidence>
<dbReference type="Gene3D" id="1.10.340.30">
    <property type="entry name" value="Hypothetical protein, domain 2"/>
    <property type="match status" value="1"/>
</dbReference>
<keyword evidence="3 12" id="KW-0479">Metal-binding</keyword>
<keyword evidence="11 12" id="KW-0326">Glycosidase</keyword>
<keyword evidence="10 12" id="KW-0456">Lyase</keyword>
<dbReference type="FunFam" id="1.10.1670.10:FF:000001">
    <property type="entry name" value="Endonuclease III"/>
    <property type="match status" value="1"/>
</dbReference>
<proteinExistence type="inferred from homology"/>
<dbReference type="AlphaFoldDB" id="A0A5C5BED5"/>
<reference evidence="14 15" key="1">
    <citation type="submission" date="2019-06" db="EMBL/GenBank/DDBJ databases">
        <title>Draft genome sequence of Miniimonas arenae KCTC 19750T isolated from sea sand.</title>
        <authorList>
            <person name="Park S.-J."/>
        </authorList>
    </citation>
    <scope>NUCLEOTIDE SEQUENCE [LARGE SCALE GENOMIC DNA]</scope>
    <source>
        <strain evidence="14 15">KCTC 19750</strain>
    </source>
</reference>
<keyword evidence="15" id="KW-1185">Reference proteome</keyword>
<dbReference type="Pfam" id="PF00730">
    <property type="entry name" value="HhH-GPD"/>
    <property type="match status" value="1"/>
</dbReference>
<evidence type="ECO:0000256" key="5">
    <source>
        <dbReference type="ARBA" id="ARBA00022801"/>
    </source>
</evidence>
<dbReference type="HAMAP" id="MF_00942">
    <property type="entry name" value="Nth"/>
    <property type="match status" value="1"/>
</dbReference>
<dbReference type="NCBIfam" id="TIGR01083">
    <property type="entry name" value="nth"/>
    <property type="match status" value="1"/>
</dbReference>
<keyword evidence="9 12" id="KW-0234">DNA repair</keyword>
<dbReference type="Gene3D" id="1.10.1670.10">
    <property type="entry name" value="Helix-hairpin-Helix base-excision DNA repair enzymes (C-terminal)"/>
    <property type="match status" value="1"/>
</dbReference>
<keyword evidence="5 12" id="KW-0378">Hydrolase</keyword>
<dbReference type="PIRSF" id="PIRSF001435">
    <property type="entry name" value="Nth"/>
    <property type="match status" value="1"/>
</dbReference>
<keyword evidence="2 12" id="KW-0004">4Fe-4S</keyword>
<dbReference type="Pfam" id="PF10576">
    <property type="entry name" value="EndIII_4Fe-2S"/>
    <property type="match status" value="1"/>
</dbReference>
<dbReference type="CDD" id="cd00056">
    <property type="entry name" value="ENDO3c"/>
    <property type="match status" value="1"/>
</dbReference>
<sequence length="207" mass="21999">MADPAVVNARLALAHPDARCALDHADAFQLLVATVLSAQTTDERVNTVTPEVFGRWPDAAALATADLAALEDVLRPLGFFRAKARSLVGLAQGLVRDHDGEVPPDLDALVALPGVGRKTANLVLGNAFGIPGITVDTHVGRLARRLGWTTQTDPVRAEADIAALVPPSEWVMLCHRLIFHGRRVCHARRPACGECVLADVCPSAFAV</sequence>
<dbReference type="GO" id="GO:0006285">
    <property type="term" value="P:base-excision repair, AP site formation"/>
    <property type="evidence" value="ECO:0007669"/>
    <property type="project" value="TreeGrafter"/>
</dbReference>
<evidence type="ECO:0000256" key="9">
    <source>
        <dbReference type="ARBA" id="ARBA00023204"/>
    </source>
</evidence>
<feature type="binding site" evidence="12">
    <location>
        <position position="201"/>
    </location>
    <ligand>
        <name>[4Fe-4S] cluster</name>
        <dbReference type="ChEBI" id="CHEBI:49883"/>
    </ligand>
</feature>
<dbReference type="FunFam" id="1.10.340.30:FF:000001">
    <property type="entry name" value="Endonuclease III"/>
    <property type="match status" value="1"/>
</dbReference>
<comment type="catalytic activity">
    <reaction evidence="12">
        <text>2'-deoxyribonucleotide-(2'-deoxyribose 5'-phosphate)-2'-deoxyribonucleotide-DNA = a 3'-end 2'-deoxyribonucleotide-(2,3-dehydro-2,3-deoxyribose 5'-phosphate)-DNA + a 5'-end 5'-phospho-2'-deoxyribonucleoside-DNA + H(+)</text>
        <dbReference type="Rhea" id="RHEA:66592"/>
        <dbReference type="Rhea" id="RHEA-COMP:13180"/>
        <dbReference type="Rhea" id="RHEA-COMP:16897"/>
        <dbReference type="Rhea" id="RHEA-COMP:17067"/>
        <dbReference type="ChEBI" id="CHEBI:15378"/>
        <dbReference type="ChEBI" id="CHEBI:136412"/>
        <dbReference type="ChEBI" id="CHEBI:157695"/>
        <dbReference type="ChEBI" id="CHEBI:167181"/>
        <dbReference type="EC" id="4.2.99.18"/>
    </reaction>
</comment>